<organism evidence="4 5">
    <name type="scientific">Pontibacter lucknowensis</name>
    <dbReference type="NCBI Taxonomy" id="1077936"/>
    <lineage>
        <taxon>Bacteria</taxon>
        <taxon>Pseudomonadati</taxon>
        <taxon>Bacteroidota</taxon>
        <taxon>Cytophagia</taxon>
        <taxon>Cytophagales</taxon>
        <taxon>Hymenobacteraceae</taxon>
        <taxon>Pontibacter</taxon>
    </lineage>
</organism>
<feature type="transmembrane region" description="Helical" evidence="1">
    <location>
        <begin position="172"/>
        <end position="190"/>
    </location>
</feature>
<dbReference type="Pfam" id="PF02308">
    <property type="entry name" value="MgtC"/>
    <property type="match status" value="1"/>
</dbReference>
<dbReference type="PANTHER" id="PTHR39084:SF1">
    <property type="entry name" value="DUF4010 DOMAIN-CONTAINING PROTEIN"/>
    <property type="match status" value="1"/>
</dbReference>
<keyword evidence="1" id="KW-1133">Transmembrane helix</keyword>
<dbReference type="RefSeq" id="WP_007653378.1">
    <property type="nucleotide sequence ID" value="NZ_FTNM01000003.1"/>
</dbReference>
<accession>A0A1N6Y2X8</accession>
<proteinExistence type="predicted"/>
<feature type="transmembrane region" description="Helical" evidence="1">
    <location>
        <begin position="197"/>
        <end position="219"/>
    </location>
</feature>
<evidence type="ECO:0000256" key="1">
    <source>
        <dbReference type="SAM" id="Phobius"/>
    </source>
</evidence>
<feature type="domain" description="DUF4010" evidence="3">
    <location>
        <begin position="177"/>
        <end position="385"/>
    </location>
</feature>
<dbReference type="InterPro" id="IPR025105">
    <property type="entry name" value="DUF4010"/>
</dbReference>
<feature type="transmembrane region" description="Helical" evidence="1">
    <location>
        <begin position="393"/>
        <end position="411"/>
    </location>
</feature>
<dbReference type="Pfam" id="PF13194">
    <property type="entry name" value="DUF4010"/>
    <property type="match status" value="1"/>
</dbReference>
<protein>
    <submittedName>
        <fullName evidence="4">Uncharacterized membrane protein, DUF4010 family</fullName>
    </submittedName>
</protein>
<evidence type="ECO:0000313" key="4">
    <source>
        <dbReference type="EMBL" id="SIR08819.1"/>
    </source>
</evidence>
<dbReference type="Proteomes" id="UP000185924">
    <property type="component" value="Unassembled WGS sequence"/>
</dbReference>
<feature type="transmembrane region" description="Helical" evidence="1">
    <location>
        <begin position="33"/>
        <end position="50"/>
    </location>
</feature>
<keyword evidence="1" id="KW-0812">Transmembrane</keyword>
<evidence type="ECO:0000313" key="5">
    <source>
        <dbReference type="Proteomes" id="UP000185924"/>
    </source>
</evidence>
<keyword evidence="1" id="KW-0472">Membrane</keyword>
<reference evidence="5" key="1">
    <citation type="submission" date="2017-01" db="EMBL/GenBank/DDBJ databases">
        <authorList>
            <person name="Varghese N."/>
            <person name="Submissions S."/>
        </authorList>
    </citation>
    <scope>NUCLEOTIDE SEQUENCE [LARGE SCALE GENOMIC DNA]</scope>
    <source>
        <strain evidence="5">DM9</strain>
    </source>
</reference>
<gene>
    <name evidence="4" type="ORF">SAMN05421545_2223</name>
</gene>
<feature type="transmembrane region" description="Helical" evidence="1">
    <location>
        <begin position="110"/>
        <end position="127"/>
    </location>
</feature>
<evidence type="ECO:0000259" key="3">
    <source>
        <dbReference type="Pfam" id="PF13194"/>
    </source>
</evidence>
<feature type="transmembrane region" description="Helical" evidence="1">
    <location>
        <begin position="87"/>
        <end position="104"/>
    </location>
</feature>
<dbReference type="PANTHER" id="PTHR39084">
    <property type="entry name" value="MEMBRANE PROTEIN-RELATED"/>
    <property type="match status" value="1"/>
</dbReference>
<feature type="domain" description="MgtC/SapB/SrpB/YhiD N-terminal" evidence="2">
    <location>
        <begin position="9"/>
        <end position="128"/>
    </location>
</feature>
<feature type="transmembrane region" description="Helical" evidence="1">
    <location>
        <begin position="231"/>
        <end position="249"/>
    </location>
</feature>
<feature type="transmembrane region" description="Helical" evidence="1">
    <location>
        <begin position="139"/>
        <end position="157"/>
    </location>
</feature>
<evidence type="ECO:0000259" key="2">
    <source>
        <dbReference type="Pfam" id="PF02308"/>
    </source>
</evidence>
<dbReference type="AlphaFoldDB" id="A0A1N6Y2X8"/>
<sequence length="419" mass="44098">MEQELFQVLAISLGLGLLVGLQRQHDNAQIAGIRTFPLITLFGSLTALMAQQLGGWIVGAGLLATAAIVVAANLLKKREPIPDIGQTTEAALLLMYVIGAYLVFGSKTVAVALGATVAVLLHLKATLHGIVARIGQQDLTAIMQFVVISLVILPILPDTEYGPYQVLNPHNIWLMVVLIVGIGLLGYFVYKIFGNRAGTFLGGVLGGLISSTATTVSYARRTKNAKGSGQMAAIVIFIASTVSFIRILTEVVIVAPTTLPAVAPPLLAVIALMVVTGLVAYFANKEESDQMPEQENPAQLKAALVFGAVYGLVILATAAAADYLGDSGLYIVAIISGLTDVDAITLSTSRLMNLGNLSPESGWRVILVAGLSNIAFKGALVGFLGNKGLLAKISLLFGIVLLGGLLVLWWWPEGYTLQV</sequence>
<feature type="transmembrane region" description="Helical" evidence="1">
    <location>
        <begin position="261"/>
        <end position="282"/>
    </location>
</feature>
<feature type="transmembrane region" description="Helical" evidence="1">
    <location>
        <begin position="302"/>
        <end position="321"/>
    </location>
</feature>
<name>A0A1N6Y2X8_9BACT</name>
<dbReference type="InterPro" id="IPR049177">
    <property type="entry name" value="MgtC_SapB_SrpB_YhiD_N"/>
</dbReference>
<dbReference type="OrthoDB" id="9813718at2"/>
<dbReference type="EMBL" id="FTNM01000003">
    <property type="protein sequence ID" value="SIR08819.1"/>
    <property type="molecule type" value="Genomic_DNA"/>
</dbReference>
<feature type="transmembrane region" description="Helical" evidence="1">
    <location>
        <begin position="366"/>
        <end position="386"/>
    </location>
</feature>
<feature type="transmembrane region" description="Helical" evidence="1">
    <location>
        <begin position="6"/>
        <end position="21"/>
    </location>
</feature>
<feature type="transmembrane region" description="Helical" evidence="1">
    <location>
        <begin position="56"/>
        <end position="75"/>
    </location>
</feature>
<dbReference type="STRING" id="1077936.SAMN05421545_2223"/>
<keyword evidence="5" id="KW-1185">Reference proteome</keyword>
<feature type="transmembrane region" description="Helical" evidence="1">
    <location>
        <begin position="328"/>
        <end position="346"/>
    </location>
</feature>